<comment type="cofactor">
    <cofactor evidence="3">
        <name>Mn(2+)</name>
        <dbReference type="ChEBI" id="CHEBI:29035"/>
    </cofactor>
    <text evidence="3">Binds 2 manganese ions per subunit.</text>
</comment>
<evidence type="ECO:0000256" key="2">
    <source>
        <dbReference type="ARBA" id="ARBA00022801"/>
    </source>
</evidence>
<evidence type="ECO:0000256" key="1">
    <source>
        <dbReference type="ARBA" id="ARBA00022723"/>
    </source>
</evidence>
<feature type="binding site" evidence="3">
    <location>
        <position position="201"/>
    </location>
    <ligand>
        <name>Mn(2+)</name>
        <dbReference type="ChEBI" id="CHEBI:29035"/>
        <label>1</label>
    </ligand>
</feature>
<evidence type="ECO:0000313" key="5">
    <source>
        <dbReference type="EMBL" id="PZR04610.1"/>
    </source>
</evidence>
<dbReference type="EMBL" id="QFQP01000055">
    <property type="protein sequence ID" value="PZR04610.1"/>
    <property type="molecule type" value="Genomic_DNA"/>
</dbReference>
<dbReference type="GO" id="GO:0046872">
    <property type="term" value="F:metal ion binding"/>
    <property type="evidence" value="ECO:0007669"/>
    <property type="project" value="UniProtKB-KW"/>
</dbReference>
<dbReference type="Gene3D" id="3.40.800.10">
    <property type="entry name" value="Ureohydrolase domain"/>
    <property type="match status" value="1"/>
</dbReference>
<protein>
    <submittedName>
        <fullName evidence="5">Arginase</fullName>
    </submittedName>
</protein>
<feature type="binding site" evidence="3">
    <location>
        <position position="199"/>
    </location>
    <ligand>
        <name>Mn(2+)</name>
        <dbReference type="ChEBI" id="CHEBI:29035"/>
        <label>1</label>
    </ligand>
</feature>
<feature type="binding site" evidence="3">
    <location>
        <position position="289"/>
    </location>
    <ligand>
        <name>Mn(2+)</name>
        <dbReference type="ChEBI" id="CHEBI:29035"/>
        <label>1</label>
    </ligand>
</feature>
<evidence type="ECO:0000256" key="3">
    <source>
        <dbReference type="PIRSR" id="PIRSR036979-1"/>
    </source>
</evidence>
<feature type="binding site" evidence="3">
    <location>
        <position position="197"/>
    </location>
    <ligand>
        <name>Mn(2+)</name>
        <dbReference type="ChEBI" id="CHEBI:29035"/>
        <label>1</label>
    </ligand>
</feature>
<gene>
    <name evidence="5" type="ORF">DI536_33920</name>
</gene>
<keyword evidence="2" id="KW-0378">Hydrolase</keyword>
<sequence length="363" mass="39674">MSPLDELATLLRPAGAGLFLVSTGKAEQERLQQQLYGATSPEQVKQKFRDALEKIPTAKGVLIGVPSDIGAGFRRCANLGPQAIRLQLLDDKFDLASKGVVDLGDVFCVPQLLSDDMLSAEQLTASRNAVYPDVAPEIRARLPVSPLSIERRAFELVFQLNPKVKPFALGGDHSTALPVVQALAKVAPQPWGIVQPDAHTDLLETRLGIKHCFATWSWHANELLGRKQRLTQLGIRASGRDKQHWESTLDVKQFWAKDVLANPAEQLEAVIAHVKSTGVKGVYFSNDIDGTDSRWADATGTPEPNGLEPDWLVEVIRRLGREVGLLGGDIMEVAPALTPLPDSFERTVGLASRYFREQVTAAL</sequence>
<dbReference type="InterPro" id="IPR006035">
    <property type="entry name" value="Ureohydrolase"/>
</dbReference>
<dbReference type="PRINTS" id="PR00116">
    <property type="entry name" value="ARGINASE"/>
</dbReference>
<evidence type="ECO:0000256" key="4">
    <source>
        <dbReference type="PROSITE-ProRule" id="PRU00742"/>
    </source>
</evidence>
<proteinExistence type="inferred from homology"/>
<keyword evidence="1 3" id="KW-0479">Metal-binding</keyword>
<name>A0A2W5SPR0_9BACT</name>
<organism evidence="5 6">
    <name type="scientific">Archangium gephyra</name>
    <dbReference type="NCBI Taxonomy" id="48"/>
    <lineage>
        <taxon>Bacteria</taxon>
        <taxon>Pseudomonadati</taxon>
        <taxon>Myxococcota</taxon>
        <taxon>Myxococcia</taxon>
        <taxon>Myxococcales</taxon>
        <taxon>Cystobacterineae</taxon>
        <taxon>Archangiaceae</taxon>
        <taxon>Archangium</taxon>
    </lineage>
</organism>
<dbReference type="GO" id="GO:0033389">
    <property type="term" value="P:putrescine biosynthetic process from arginine, via agmatine"/>
    <property type="evidence" value="ECO:0007669"/>
    <property type="project" value="TreeGrafter"/>
</dbReference>
<keyword evidence="3" id="KW-0464">Manganese</keyword>
<dbReference type="PROSITE" id="PS51409">
    <property type="entry name" value="ARGINASE_2"/>
    <property type="match status" value="1"/>
</dbReference>
<dbReference type="InterPro" id="IPR023696">
    <property type="entry name" value="Ureohydrolase_dom_sf"/>
</dbReference>
<evidence type="ECO:0000313" key="6">
    <source>
        <dbReference type="Proteomes" id="UP000249061"/>
    </source>
</evidence>
<dbReference type="PANTHER" id="PTHR11358:SF26">
    <property type="entry name" value="GUANIDINO ACID HYDROLASE, MITOCHONDRIAL"/>
    <property type="match status" value="1"/>
</dbReference>
<comment type="similarity">
    <text evidence="4">Belongs to the arginase family.</text>
</comment>
<dbReference type="Pfam" id="PF00491">
    <property type="entry name" value="Arginase"/>
    <property type="match status" value="1"/>
</dbReference>
<dbReference type="PANTHER" id="PTHR11358">
    <property type="entry name" value="ARGINASE/AGMATINASE"/>
    <property type="match status" value="1"/>
</dbReference>
<comment type="caution">
    <text evidence="5">The sequence shown here is derived from an EMBL/GenBank/DDBJ whole genome shotgun (WGS) entry which is preliminary data.</text>
</comment>
<dbReference type="GO" id="GO:0008783">
    <property type="term" value="F:agmatinase activity"/>
    <property type="evidence" value="ECO:0007669"/>
    <property type="project" value="TreeGrafter"/>
</dbReference>
<reference evidence="5 6" key="1">
    <citation type="submission" date="2017-08" db="EMBL/GenBank/DDBJ databases">
        <title>Infants hospitalized years apart are colonized by the same room-sourced microbial strains.</title>
        <authorList>
            <person name="Brooks B."/>
            <person name="Olm M.R."/>
            <person name="Firek B.A."/>
            <person name="Baker R."/>
            <person name="Thomas B.C."/>
            <person name="Morowitz M.J."/>
            <person name="Banfield J.F."/>
        </authorList>
    </citation>
    <scope>NUCLEOTIDE SEQUENCE [LARGE SCALE GENOMIC DNA]</scope>
    <source>
        <strain evidence="5">S2_003_000_R2_14</strain>
    </source>
</reference>
<dbReference type="PIRSF" id="PIRSF036979">
    <property type="entry name" value="Arginase"/>
    <property type="match status" value="1"/>
</dbReference>
<feature type="binding site" evidence="3">
    <location>
        <position position="173"/>
    </location>
    <ligand>
        <name>Mn(2+)</name>
        <dbReference type="ChEBI" id="CHEBI:29035"/>
        <label>1</label>
    </ligand>
</feature>
<dbReference type="AlphaFoldDB" id="A0A2W5SPR0"/>
<dbReference type="SUPFAM" id="SSF52768">
    <property type="entry name" value="Arginase/deacetylase"/>
    <property type="match status" value="1"/>
</dbReference>
<dbReference type="Proteomes" id="UP000249061">
    <property type="component" value="Unassembled WGS sequence"/>
</dbReference>
<accession>A0A2W5SPR0</accession>
<feature type="binding site" evidence="3">
    <location>
        <position position="287"/>
    </location>
    <ligand>
        <name>Mn(2+)</name>
        <dbReference type="ChEBI" id="CHEBI:29035"/>
        <label>1</label>
    </ligand>
</feature>